<feature type="transmembrane region" description="Helical" evidence="1">
    <location>
        <begin position="51"/>
        <end position="69"/>
    </location>
</feature>
<keyword evidence="1" id="KW-0812">Transmembrane</keyword>
<feature type="transmembrane region" description="Helical" evidence="1">
    <location>
        <begin position="89"/>
        <end position="109"/>
    </location>
</feature>
<organism evidence="2 3">
    <name type="scientific">Photobacterium damselae subsp. damselae</name>
    <name type="common">Listonella damsela</name>
    <dbReference type="NCBI Taxonomy" id="85581"/>
    <lineage>
        <taxon>Bacteria</taxon>
        <taxon>Pseudomonadati</taxon>
        <taxon>Pseudomonadota</taxon>
        <taxon>Gammaproteobacteria</taxon>
        <taxon>Vibrionales</taxon>
        <taxon>Vibrionaceae</taxon>
        <taxon>Photobacterium</taxon>
    </lineage>
</organism>
<dbReference type="Proteomes" id="UP000533429">
    <property type="component" value="Unassembled WGS sequence"/>
</dbReference>
<keyword evidence="1" id="KW-0472">Membrane</keyword>
<dbReference type="AlphaFoldDB" id="A0A850QX78"/>
<evidence type="ECO:0000313" key="2">
    <source>
        <dbReference type="EMBL" id="NVP00675.1"/>
    </source>
</evidence>
<dbReference type="EMBL" id="JABXOR010000670">
    <property type="protein sequence ID" value="NVP00675.1"/>
    <property type="molecule type" value="Genomic_DNA"/>
</dbReference>
<evidence type="ECO:0000313" key="3">
    <source>
        <dbReference type="Proteomes" id="UP000533429"/>
    </source>
</evidence>
<protein>
    <submittedName>
        <fullName evidence="2">Uncharacterized protein</fullName>
    </submittedName>
</protein>
<keyword evidence="1" id="KW-1133">Transmembrane helix</keyword>
<accession>A0A850QX78</accession>
<gene>
    <name evidence="2" type="ORF">HWA77_10675</name>
</gene>
<reference evidence="2 3" key="1">
    <citation type="submission" date="2020-06" db="EMBL/GenBank/DDBJ databases">
        <title>Photobacterium damselae subsp. damselae comparative genomics.</title>
        <authorList>
            <person name="Osorio C.R."/>
        </authorList>
    </citation>
    <scope>NUCLEOTIDE SEQUENCE [LARGE SCALE GENOMIC DNA]</scope>
    <source>
        <strain evidence="2 3">TW250/03</strain>
    </source>
</reference>
<comment type="caution">
    <text evidence="2">The sequence shown here is derived from an EMBL/GenBank/DDBJ whole genome shotgun (WGS) entry which is preliminary data.</text>
</comment>
<evidence type="ECO:0000256" key="1">
    <source>
        <dbReference type="SAM" id="Phobius"/>
    </source>
</evidence>
<proteinExistence type="predicted"/>
<sequence>MISETGKKILNELKSEQVMDVTDKKWWFVFKDAGTIPHFLYKLFVEFGKAIFVYSTSIFILLTVTANEHTLNLLLSEPISEIIEFKAGLIRLVFIMAIVYLSLYSCFYWNKHVSNKKKYQIANEKFYHDQSLQIELIEEVLYRHNLIDRKEK</sequence>
<name>A0A850QX78_PHODD</name>